<dbReference type="Pfam" id="PF07690">
    <property type="entry name" value="MFS_1"/>
    <property type="match status" value="1"/>
</dbReference>
<dbReference type="EMBL" id="JAVRRF010000015">
    <property type="protein sequence ID" value="KAK5057985.1"/>
    <property type="molecule type" value="Genomic_DNA"/>
</dbReference>
<feature type="transmembrane region" description="Helical" evidence="5">
    <location>
        <begin position="363"/>
        <end position="382"/>
    </location>
</feature>
<name>A0ABR0J6U2_9EURO</name>
<dbReference type="SUPFAM" id="SSF103473">
    <property type="entry name" value="MFS general substrate transporter"/>
    <property type="match status" value="1"/>
</dbReference>
<dbReference type="Gene3D" id="1.20.1250.20">
    <property type="entry name" value="MFS general substrate transporter like domains"/>
    <property type="match status" value="1"/>
</dbReference>
<dbReference type="InterPro" id="IPR036259">
    <property type="entry name" value="MFS_trans_sf"/>
</dbReference>
<comment type="caution">
    <text evidence="7">The sequence shown here is derived from an EMBL/GenBank/DDBJ whole genome shotgun (WGS) entry which is preliminary data.</text>
</comment>
<comment type="subcellular location">
    <subcellularLocation>
        <location evidence="1">Membrane</location>
        <topology evidence="1">Multi-pass membrane protein</topology>
    </subcellularLocation>
</comment>
<evidence type="ECO:0000256" key="4">
    <source>
        <dbReference type="ARBA" id="ARBA00023136"/>
    </source>
</evidence>
<dbReference type="Proteomes" id="UP001345691">
    <property type="component" value="Unassembled WGS sequence"/>
</dbReference>
<keyword evidence="4 5" id="KW-0472">Membrane</keyword>
<organism evidence="7 8">
    <name type="scientific">Exophiala sideris</name>
    <dbReference type="NCBI Taxonomy" id="1016849"/>
    <lineage>
        <taxon>Eukaryota</taxon>
        <taxon>Fungi</taxon>
        <taxon>Dikarya</taxon>
        <taxon>Ascomycota</taxon>
        <taxon>Pezizomycotina</taxon>
        <taxon>Eurotiomycetes</taxon>
        <taxon>Chaetothyriomycetidae</taxon>
        <taxon>Chaetothyriales</taxon>
        <taxon>Herpotrichiellaceae</taxon>
        <taxon>Exophiala</taxon>
    </lineage>
</organism>
<dbReference type="PANTHER" id="PTHR23502:SF7">
    <property type="entry name" value="DRUG_PROTON ANTIPORTER YHK8-RELATED"/>
    <property type="match status" value="1"/>
</dbReference>
<feature type="domain" description="Major facilitator superfamily (MFS) profile" evidence="6">
    <location>
        <begin position="57"/>
        <end position="480"/>
    </location>
</feature>
<protein>
    <recommendedName>
        <fullName evidence="6">Major facilitator superfamily (MFS) profile domain-containing protein</fullName>
    </recommendedName>
</protein>
<keyword evidence="3 5" id="KW-1133">Transmembrane helix</keyword>
<sequence>MESAAPLEKPGVVLLADNEQPREAVPLSGLDAAQNPVQIYLGDEHPRKRSTRSKWAIVLISSTAAHVVTAGSGIYTLSYDQFKDEWGTSREVSTLGLSLYTLAMGLGPLVIAPLSEFYGRRIIGLCSLVLYLIWLIPCALARNIETELVGRFFTGAAGSAFLSVAGGTVGDVFEPSQLQTPMLVYSTIGFLGPDVGPMIGGVIAQYTTWRWSFYVLMICTAILLALFYFFSPETYAPVLLRWKIERLQKETGPDINVDQKPRSIVRAVLTSCTRPFQLLVLDPMVTCLCILTAFTLGIQYLLFGGFTYVFETVYHFELWQIGLTFLGIAVGAFVAMAMDPFWRRYREKQVENNNGISEPEFRLPTVAFGALCLPISLFWFGWTSRSSVHWIVPILGTVPFGIGGLFVYSGVWTFLVEAYPIYAASALGANAFTRLVSASAFPLFGVQMFERMGIGWAASLLGFLTLVAAPFPFIFIRYGKRLRGLSRFAKS</sequence>
<evidence type="ECO:0000256" key="3">
    <source>
        <dbReference type="ARBA" id="ARBA00022989"/>
    </source>
</evidence>
<dbReference type="InterPro" id="IPR011701">
    <property type="entry name" value="MFS"/>
</dbReference>
<dbReference type="CDD" id="cd17323">
    <property type="entry name" value="MFS_Tpo1_MDR_like"/>
    <property type="match status" value="1"/>
</dbReference>
<evidence type="ECO:0000256" key="2">
    <source>
        <dbReference type="ARBA" id="ARBA00022692"/>
    </source>
</evidence>
<feature type="transmembrane region" description="Helical" evidence="5">
    <location>
        <begin position="284"/>
        <end position="306"/>
    </location>
</feature>
<feature type="transmembrane region" description="Helical" evidence="5">
    <location>
        <begin position="456"/>
        <end position="478"/>
    </location>
</feature>
<feature type="transmembrane region" description="Helical" evidence="5">
    <location>
        <begin position="55"/>
        <end position="77"/>
    </location>
</feature>
<feature type="transmembrane region" description="Helical" evidence="5">
    <location>
        <begin position="182"/>
        <end position="205"/>
    </location>
</feature>
<evidence type="ECO:0000313" key="8">
    <source>
        <dbReference type="Proteomes" id="UP001345691"/>
    </source>
</evidence>
<gene>
    <name evidence="7" type="ORF">LTR69_006982</name>
</gene>
<dbReference type="PROSITE" id="PS00216">
    <property type="entry name" value="SUGAR_TRANSPORT_1"/>
    <property type="match status" value="1"/>
</dbReference>
<dbReference type="PANTHER" id="PTHR23502">
    <property type="entry name" value="MAJOR FACILITATOR SUPERFAMILY"/>
    <property type="match status" value="1"/>
</dbReference>
<dbReference type="InterPro" id="IPR020846">
    <property type="entry name" value="MFS_dom"/>
</dbReference>
<reference evidence="7 8" key="1">
    <citation type="submission" date="2023-08" db="EMBL/GenBank/DDBJ databases">
        <title>Black Yeasts Isolated from many extreme environments.</title>
        <authorList>
            <person name="Coleine C."/>
            <person name="Stajich J.E."/>
            <person name="Selbmann L."/>
        </authorList>
    </citation>
    <scope>NUCLEOTIDE SEQUENCE [LARGE SCALE GENOMIC DNA]</scope>
    <source>
        <strain evidence="7 8">CCFEE 6328</strain>
    </source>
</reference>
<evidence type="ECO:0000256" key="1">
    <source>
        <dbReference type="ARBA" id="ARBA00004141"/>
    </source>
</evidence>
<feature type="transmembrane region" description="Helical" evidence="5">
    <location>
        <begin position="318"/>
        <end position="342"/>
    </location>
</feature>
<feature type="transmembrane region" description="Helical" evidence="5">
    <location>
        <begin position="211"/>
        <end position="231"/>
    </location>
</feature>
<feature type="transmembrane region" description="Helical" evidence="5">
    <location>
        <begin position="388"/>
        <end position="409"/>
    </location>
</feature>
<dbReference type="InterPro" id="IPR005829">
    <property type="entry name" value="Sugar_transporter_CS"/>
</dbReference>
<evidence type="ECO:0000259" key="6">
    <source>
        <dbReference type="PROSITE" id="PS50850"/>
    </source>
</evidence>
<keyword evidence="8" id="KW-1185">Reference proteome</keyword>
<evidence type="ECO:0000313" key="7">
    <source>
        <dbReference type="EMBL" id="KAK5057985.1"/>
    </source>
</evidence>
<proteinExistence type="predicted"/>
<dbReference type="PROSITE" id="PS50850">
    <property type="entry name" value="MFS"/>
    <property type="match status" value="1"/>
</dbReference>
<evidence type="ECO:0000256" key="5">
    <source>
        <dbReference type="SAM" id="Phobius"/>
    </source>
</evidence>
<feature type="transmembrane region" description="Helical" evidence="5">
    <location>
        <begin position="122"/>
        <end position="142"/>
    </location>
</feature>
<keyword evidence="2 5" id="KW-0812">Transmembrane</keyword>
<accession>A0ABR0J6U2</accession>
<feature type="transmembrane region" description="Helical" evidence="5">
    <location>
        <begin position="97"/>
        <end position="115"/>
    </location>
</feature>
<feature type="transmembrane region" description="Helical" evidence="5">
    <location>
        <begin position="148"/>
        <end position="170"/>
    </location>
</feature>